<accession>A0A678THX3</accession>
<reference evidence="7" key="1">
    <citation type="submission" date="2018-04" db="EMBL/GenBank/DDBJ databases">
        <title>Comparative Analysis of Homologous Sequences of Saccharum officinarum and Saccharum spontaneum Reveals Independent Polyploidization Events.</title>
        <authorList>
            <person name="Sharma A."/>
            <person name="Song J."/>
            <person name="Lin Q."/>
            <person name="Singh R."/>
            <person name="Ramos N."/>
            <person name="Wang K."/>
            <person name="Zhang J."/>
            <person name="Ming R."/>
            <person name="Yu Q."/>
        </authorList>
    </citation>
    <scope>NUCLEOTIDE SEQUENCE</scope>
</reference>
<name>A0A678THX3_SACSP</name>
<comment type="similarity">
    <text evidence="2">Belongs to the UPF0014 family.</text>
</comment>
<dbReference type="PANTHER" id="PTHR30028:SF0">
    <property type="entry name" value="PROTEIN ALUMINUM SENSITIVE 3"/>
    <property type="match status" value="1"/>
</dbReference>
<feature type="transmembrane region" description="Helical" evidence="6">
    <location>
        <begin position="62"/>
        <end position="84"/>
    </location>
</feature>
<feature type="transmembrane region" description="Helical" evidence="6">
    <location>
        <begin position="254"/>
        <end position="274"/>
    </location>
</feature>
<keyword evidence="3 6" id="KW-0812">Transmembrane</keyword>
<feature type="transmembrane region" description="Helical" evidence="6">
    <location>
        <begin position="312"/>
        <end position="332"/>
    </location>
</feature>
<feature type="transmembrane region" description="Helical" evidence="6">
    <location>
        <begin position="371"/>
        <end position="389"/>
    </location>
</feature>
<protein>
    <submittedName>
        <fullName evidence="7">UPF0014 membrane protein STAR2</fullName>
    </submittedName>
</protein>
<evidence type="ECO:0000256" key="3">
    <source>
        <dbReference type="ARBA" id="ARBA00022692"/>
    </source>
</evidence>
<dbReference type="PANTHER" id="PTHR30028">
    <property type="entry name" value="UPF0014 INNER MEMBRANE PROTEIN YBBM-RELATED"/>
    <property type="match status" value="1"/>
</dbReference>
<evidence type="ECO:0000256" key="5">
    <source>
        <dbReference type="ARBA" id="ARBA00023136"/>
    </source>
</evidence>
<feature type="transmembrane region" description="Helical" evidence="6">
    <location>
        <begin position="401"/>
        <end position="423"/>
    </location>
</feature>
<feature type="transmembrane region" description="Helical" evidence="6">
    <location>
        <begin position="30"/>
        <end position="50"/>
    </location>
</feature>
<feature type="transmembrane region" description="Helical" evidence="6">
    <location>
        <begin position="90"/>
        <end position="111"/>
    </location>
</feature>
<evidence type="ECO:0000313" key="7">
    <source>
        <dbReference type="EMBL" id="AWA45169.1"/>
    </source>
</evidence>
<evidence type="ECO:0000256" key="6">
    <source>
        <dbReference type="SAM" id="Phobius"/>
    </source>
</evidence>
<keyword evidence="5 6" id="KW-0472">Membrane</keyword>
<comment type="subcellular location">
    <subcellularLocation>
        <location evidence="1">Membrane</location>
        <topology evidence="1">Multi-pass membrane protein</topology>
    </subcellularLocation>
</comment>
<dbReference type="AlphaFoldDB" id="A0A678THX3"/>
<feature type="transmembrane region" description="Helical" evidence="6">
    <location>
        <begin position="123"/>
        <end position="146"/>
    </location>
</feature>
<feature type="transmembrane region" description="Helical" evidence="6">
    <location>
        <begin position="531"/>
        <end position="551"/>
    </location>
</feature>
<feature type="transmembrane region" description="Helical" evidence="6">
    <location>
        <begin position="429"/>
        <end position="449"/>
    </location>
</feature>
<dbReference type="Pfam" id="PF03649">
    <property type="entry name" value="UPF0014"/>
    <property type="match status" value="2"/>
</dbReference>
<keyword evidence="4 6" id="KW-1133">Transmembrane helix</keyword>
<dbReference type="GO" id="GO:0005886">
    <property type="term" value="C:plasma membrane"/>
    <property type="evidence" value="ECO:0007669"/>
    <property type="project" value="TreeGrafter"/>
</dbReference>
<evidence type="ECO:0000256" key="4">
    <source>
        <dbReference type="ARBA" id="ARBA00022989"/>
    </source>
</evidence>
<feature type="transmembrane region" description="Helical" evidence="6">
    <location>
        <begin position="344"/>
        <end position="365"/>
    </location>
</feature>
<gene>
    <name evidence="7" type="ORF">SS06L04_000008</name>
</gene>
<dbReference type="InterPro" id="IPR005226">
    <property type="entry name" value="UPF0014_fam"/>
</dbReference>
<sequence>MEHATTLLEQTLAPPPRQPDLGEPGFWRDFLWGMLKPAAATAVVALAVMLSFTQRLGIEAEMIYGVARSFVQLSLVGFVLHFIFVQKNATPWILLTYLFMARNVTVASYTAGQRAKQVPRGKYIAFVSILLGTVVNMALLLMLDVFPFTPRYIIPAAGMMVSNAMNVTGVTMKKLRDDVKIQKNLVETALALGASPREATLQQMRRSLGIALSPAIDNAKTQRLINLPGAMTGLIMAGASPLQAVQVQIVLKNVIMAASTVSGICLSYLCWPAFFTEDFQLKEEHATALLEQTLAPPPRQPDLGEPGFWRDFLVGMLKPAASIAVVALAVMLSFTQRLGVEGETLYAVARSFVQLLLIGFVLHFIFIQKNATPWILLTYLFMAASYTAGKRAKQVPRGKHIAFVSILVGTGTTMILLLLLKVFPFTPQYIIPISGMVIGNAMTVTGVAMKQLQQDIKTHKNLVEMALALGATPRQATLQQIRTSQEIALSPGIDNAKTQGVINLPGAMTGLIMAGASPLEAIQVQIVLKNMLMAASTVSSIVSSFLCWPAFFTKTFQLKEVFAE</sequence>
<proteinExistence type="inferred from homology"/>
<dbReference type="EMBL" id="MH182581">
    <property type="protein sequence ID" value="AWA45169.1"/>
    <property type="molecule type" value="Genomic_DNA"/>
</dbReference>
<organism evidence="7">
    <name type="scientific">Saccharum spontaneum</name>
    <name type="common">Wild sugarcane</name>
    <dbReference type="NCBI Taxonomy" id="62335"/>
    <lineage>
        <taxon>Eukaryota</taxon>
        <taxon>Viridiplantae</taxon>
        <taxon>Streptophyta</taxon>
        <taxon>Embryophyta</taxon>
        <taxon>Tracheophyta</taxon>
        <taxon>Spermatophyta</taxon>
        <taxon>Magnoliopsida</taxon>
        <taxon>Liliopsida</taxon>
        <taxon>Poales</taxon>
        <taxon>Poaceae</taxon>
        <taxon>PACMAD clade</taxon>
        <taxon>Panicoideae</taxon>
        <taxon>Andropogonodae</taxon>
        <taxon>Andropogoneae</taxon>
        <taxon>Saccharinae</taxon>
        <taxon>Saccharum</taxon>
        <taxon>Saccharum officinarum species complex</taxon>
    </lineage>
</organism>
<evidence type="ECO:0000256" key="1">
    <source>
        <dbReference type="ARBA" id="ARBA00004141"/>
    </source>
</evidence>
<evidence type="ECO:0000256" key="2">
    <source>
        <dbReference type="ARBA" id="ARBA00005268"/>
    </source>
</evidence>
<feature type="transmembrane region" description="Helical" evidence="6">
    <location>
        <begin position="152"/>
        <end position="172"/>
    </location>
</feature>
<dbReference type="GO" id="GO:0010044">
    <property type="term" value="P:response to aluminum ion"/>
    <property type="evidence" value="ECO:0007669"/>
    <property type="project" value="TreeGrafter"/>
</dbReference>